<reference evidence="1 2" key="1">
    <citation type="submission" date="2018-06" db="EMBL/GenBank/DDBJ databases">
        <authorList>
            <consortium name="Pathogen Informatics"/>
            <person name="Doyle S."/>
        </authorList>
    </citation>
    <scope>NUCLEOTIDE SEQUENCE [LARGE SCALE GENOMIC DNA]</scope>
    <source>
        <strain evidence="1 2">NCTC1934</strain>
    </source>
</reference>
<proteinExistence type="predicted"/>
<dbReference type="RefSeq" id="WP_039809894.1">
    <property type="nucleotide sequence ID" value="NZ_UGRY01000002.1"/>
</dbReference>
<dbReference type="Proteomes" id="UP000255467">
    <property type="component" value="Unassembled WGS sequence"/>
</dbReference>
<protein>
    <submittedName>
        <fullName evidence="1">Uncharacterized protein</fullName>
    </submittedName>
</protein>
<keyword evidence="2" id="KW-1185">Reference proteome</keyword>
<sequence length="179" mass="19791">MSTAKFEHVESRTHQVAETLYPIYECRVDPGPLPANTRNSAAVARLLERIHGDCVTAWCRPKQRAREALDPLVMPMPEWRCPIPAAEIEAAVTAVDKARAALKAAEAAHRERPSASTDATSAEALTDASHILSAAMKRRDDLLRRALPEDGIIPIRVVRQFRASEEHVSALIREVTGER</sequence>
<dbReference type="AlphaFoldDB" id="A0A378YHL4"/>
<dbReference type="EMBL" id="UGRY01000002">
    <property type="protein sequence ID" value="SUA76662.1"/>
    <property type="molecule type" value="Genomic_DNA"/>
</dbReference>
<organism evidence="1 2">
    <name type="scientific">Nocardia otitidiscaviarum</name>
    <dbReference type="NCBI Taxonomy" id="1823"/>
    <lineage>
        <taxon>Bacteria</taxon>
        <taxon>Bacillati</taxon>
        <taxon>Actinomycetota</taxon>
        <taxon>Actinomycetes</taxon>
        <taxon>Mycobacteriales</taxon>
        <taxon>Nocardiaceae</taxon>
        <taxon>Nocardia</taxon>
    </lineage>
</organism>
<evidence type="ECO:0000313" key="1">
    <source>
        <dbReference type="EMBL" id="SUA76662.1"/>
    </source>
</evidence>
<evidence type="ECO:0000313" key="2">
    <source>
        <dbReference type="Proteomes" id="UP000255467"/>
    </source>
</evidence>
<name>A0A378YHL4_9NOCA</name>
<accession>A0A378YHL4</accession>
<gene>
    <name evidence="1" type="ORF">NCTC1934_02651</name>
</gene>
<dbReference type="STRING" id="1406858.GCA_000710895_07285"/>